<dbReference type="Gene3D" id="1.10.472.10">
    <property type="entry name" value="Cyclin-like"/>
    <property type="match status" value="1"/>
</dbReference>
<reference evidence="1" key="1">
    <citation type="journal article" date="2017" name="Nature">
        <title>The sunflower genome provides insights into oil metabolism, flowering and Asterid evolution.</title>
        <authorList>
            <person name="Badouin H."/>
            <person name="Gouzy J."/>
            <person name="Grassa C.J."/>
            <person name="Murat F."/>
            <person name="Staton S.E."/>
            <person name="Cottret L."/>
            <person name="Lelandais-Briere C."/>
            <person name="Owens G.L."/>
            <person name="Carrere S."/>
            <person name="Mayjonade B."/>
            <person name="Legrand L."/>
            <person name="Gill N."/>
            <person name="Kane N.C."/>
            <person name="Bowers J.E."/>
            <person name="Hubner S."/>
            <person name="Bellec A."/>
            <person name="Berard A."/>
            <person name="Berges H."/>
            <person name="Blanchet N."/>
            <person name="Boniface M.C."/>
            <person name="Brunel D."/>
            <person name="Catrice O."/>
            <person name="Chaidir N."/>
            <person name="Claudel C."/>
            <person name="Donnadieu C."/>
            <person name="Faraut T."/>
            <person name="Fievet G."/>
            <person name="Helmstetter N."/>
            <person name="King M."/>
            <person name="Knapp S.J."/>
            <person name="Lai Z."/>
            <person name="Le Paslier M.C."/>
            <person name="Lippi Y."/>
            <person name="Lorenzon L."/>
            <person name="Mandel J.R."/>
            <person name="Marage G."/>
            <person name="Marchand G."/>
            <person name="Marquand E."/>
            <person name="Bret-Mestries E."/>
            <person name="Morien E."/>
            <person name="Nambeesan S."/>
            <person name="Nguyen T."/>
            <person name="Pegot-Espagnet P."/>
            <person name="Pouilly N."/>
            <person name="Raftis F."/>
            <person name="Sallet E."/>
            <person name="Schiex T."/>
            <person name="Thomas J."/>
            <person name="Vandecasteele C."/>
            <person name="Vares D."/>
            <person name="Vear F."/>
            <person name="Vautrin S."/>
            <person name="Crespi M."/>
            <person name="Mangin B."/>
            <person name="Burke J.M."/>
            <person name="Salse J."/>
            <person name="Munos S."/>
            <person name="Vincourt P."/>
            <person name="Rieseberg L.H."/>
            <person name="Langlade N.B."/>
        </authorList>
    </citation>
    <scope>NUCLEOTIDE SEQUENCE</scope>
    <source>
        <tissue evidence="1">Leaves</tissue>
    </source>
</reference>
<keyword evidence="2" id="KW-1185">Reference proteome</keyword>
<dbReference type="PANTHER" id="PTHR48428:SF1">
    <property type="entry name" value="PLANT-SPECIFIC TFIIB-RELATED PROTEIN PTF2"/>
    <property type="match status" value="1"/>
</dbReference>
<dbReference type="Gramene" id="mRNA:HanXRQr2_Chr16g0756481">
    <property type="protein sequence ID" value="CDS:HanXRQr2_Chr16g0756481.1"/>
    <property type="gene ID" value="HanXRQr2_Chr16g0756481"/>
</dbReference>
<proteinExistence type="predicted"/>
<organism evidence="1 2">
    <name type="scientific">Helianthus annuus</name>
    <name type="common">Common sunflower</name>
    <dbReference type="NCBI Taxonomy" id="4232"/>
    <lineage>
        <taxon>Eukaryota</taxon>
        <taxon>Viridiplantae</taxon>
        <taxon>Streptophyta</taxon>
        <taxon>Embryophyta</taxon>
        <taxon>Tracheophyta</taxon>
        <taxon>Spermatophyta</taxon>
        <taxon>Magnoliopsida</taxon>
        <taxon>eudicotyledons</taxon>
        <taxon>Gunneridae</taxon>
        <taxon>Pentapetalae</taxon>
        <taxon>asterids</taxon>
        <taxon>campanulids</taxon>
        <taxon>Asterales</taxon>
        <taxon>Asteraceae</taxon>
        <taxon>Asteroideae</taxon>
        <taxon>Heliantheae alliance</taxon>
        <taxon>Heliantheae</taxon>
        <taxon>Helianthus</taxon>
    </lineage>
</organism>
<gene>
    <name evidence="1" type="ORF">HanXRQr2_Chr16g0756481</name>
</gene>
<evidence type="ECO:0000313" key="2">
    <source>
        <dbReference type="Proteomes" id="UP000215914"/>
    </source>
</evidence>
<dbReference type="Proteomes" id="UP000215914">
    <property type="component" value="Unassembled WGS sequence"/>
</dbReference>
<evidence type="ECO:0000313" key="1">
    <source>
        <dbReference type="EMBL" id="KAF5760698.1"/>
    </source>
</evidence>
<dbReference type="SUPFAM" id="SSF57783">
    <property type="entry name" value="Zinc beta-ribbon"/>
    <property type="match status" value="1"/>
</dbReference>
<reference evidence="1" key="2">
    <citation type="submission" date="2020-06" db="EMBL/GenBank/DDBJ databases">
        <title>Helianthus annuus Genome sequencing and assembly Release 2.</title>
        <authorList>
            <person name="Gouzy J."/>
            <person name="Langlade N."/>
            <person name="Munos S."/>
        </authorList>
    </citation>
    <scope>NUCLEOTIDE SEQUENCE</scope>
    <source>
        <tissue evidence="1">Leaves</tissue>
    </source>
</reference>
<dbReference type="CDD" id="cd00043">
    <property type="entry name" value="CYCLIN_SF"/>
    <property type="match status" value="1"/>
</dbReference>
<protein>
    <submittedName>
        <fullName evidence="1">Transcription factor TFIIB</fullName>
    </submittedName>
</protein>
<dbReference type="AlphaFoldDB" id="A0A9K3DTV0"/>
<accession>A0A9K3DTV0</accession>
<name>A0A9K3DTV0_HELAN</name>
<dbReference type="InterPro" id="IPR053340">
    <property type="entry name" value="PTF2"/>
</dbReference>
<sequence length="151" mass="16743">MGSCKSCKSTSLIVDSVTGNLECSSCGVVQDFNNFEQQTFNADGPVGKNVRLGSSGSGYDYSYRETKIHQAQNIISDILSRLDLQQRFDEVNNMIKIITEEEYGSGNWFTVLVGACVYVVMRKAKKLLPLTSVCDSVGVIFTSWVEWCRVS</sequence>
<dbReference type="EMBL" id="MNCJ02000331">
    <property type="protein sequence ID" value="KAF5760698.1"/>
    <property type="molecule type" value="Genomic_DNA"/>
</dbReference>
<dbReference type="PANTHER" id="PTHR48428">
    <property type="entry name" value="PLANT-SPECIFIC TFIIB-RELATED PROTEIN PTF2"/>
    <property type="match status" value="1"/>
</dbReference>
<dbReference type="Gene3D" id="2.20.25.10">
    <property type="match status" value="1"/>
</dbReference>
<comment type="caution">
    <text evidence="1">The sequence shown here is derived from an EMBL/GenBank/DDBJ whole genome shotgun (WGS) entry which is preliminary data.</text>
</comment>